<dbReference type="InterPro" id="IPR003439">
    <property type="entry name" value="ABC_transporter-like_ATP-bd"/>
</dbReference>
<name>A0A4Y9TA46_PSEFL</name>
<comment type="similarity">
    <text evidence="1">Belongs to the ABC transporter superfamily.</text>
</comment>
<dbReference type="GO" id="GO:0005524">
    <property type="term" value="F:ATP binding"/>
    <property type="evidence" value="ECO:0007669"/>
    <property type="project" value="UniProtKB-KW"/>
</dbReference>
<dbReference type="PANTHER" id="PTHR46743">
    <property type="entry name" value="TEICHOIC ACIDS EXPORT ATP-BINDING PROTEIN TAGH"/>
    <property type="match status" value="1"/>
</dbReference>
<organism evidence="6 7">
    <name type="scientific">Pseudomonas fluorescens</name>
    <dbReference type="NCBI Taxonomy" id="294"/>
    <lineage>
        <taxon>Bacteria</taxon>
        <taxon>Pseudomonadati</taxon>
        <taxon>Pseudomonadota</taxon>
        <taxon>Gammaproteobacteria</taxon>
        <taxon>Pseudomonadales</taxon>
        <taxon>Pseudomonadaceae</taxon>
        <taxon>Pseudomonas</taxon>
    </lineage>
</organism>
<gene>
    <name evidence="6" type="ORF">E4T65_23145</name>
</gene>
<dbReference type="InterPro" id="IPR015860">
    <property type="entry name" value="ABC_transpr_TagH-like"/>
</dbReference>
<comment type="caution">
    <text evidence="6">The sequence shown here is derived from an EMBL/GenBank/DDBJ whole genome shotgun (WGS) entry which is preliminary data.</text>
</comment>
<dbReference type="InterPro" id="IPR017871">
    <property type="entry name" value="ABC_transporter-like_CS"/>
</dbReference>
<dbReference type="PANTHER" id="PTHR46743:SF2">
    <property type="entry name" value="TEICHOIC ACIDS EXPORT ATP-BINDING PROTEIN TAGH"/>
    <property type="match status" value="1"/>
</dbReference>
<reference evidence="6 7" key="1">
    <citation type="submission" date="2019-03" db="EMBL/GenBank/DDBJ databases">
        <title>Biocontrol and xenobiotic degradation properties of endophytic Pseudomonas fluorescens strain BRZ63.</title>
        <authorList>
            <person name="Chlebek D.A."/>
            <person name="Pinski A."/>
            <person name="Zur J.P."/>
            <person name="Michalska J."/>
            <person name="Hupert-Kocurek K.T."/>
        </authorList>
    </citation>
    <scope>NUCLEOTIDE SEQUENCE [LARGE SCALE GENOMIC DNA]</scope>
    <source>
        <strain evidence="6 7">BRZ63</strain>
    </source>
</reference>
<dbReference type="CDD" id="cd03220">
    <property type="entry name" value="ABC_KpsT_Wzt"/>
    <property type="match status" value="1"/>
</dbReference>
<dbReference type="InterPro" id="IPR050683">
    <property type="entry name" value="Bact_Polysacc_Export_ATP-bd"/>
</dbReference>
<dbReference type="Proteomes" id="UP000297322">
    <property type="component" value="Unassembled WGS sequence"/>
</dbReference>
<evidence type="ECO:0000259" key="5">
    <source>
        <dbReference type="PROSITE" id="PS50893"/>
    </source>
</evidence>
<accession>A0A4Y9TA46</accession>
<dbReference type="SUPFAM" id="SSF52540">
    <property type="entry name" value="P-loop containing nucleoside triphosphate hydrolases"/>
    <property type="match status" value="1"/>
</dbReference>
<dbReference type="InterPro" id="IPR003593">
    <property type="entry name" value="AAA+_ATPase"/>
</dbReference>
<dbReference type="EMBL" id="SPVI01000016">
    <property type="protein sequence ID" value="TFW40991.1"/>
    <property type="molecule type" value="Genomic_DNA"/>
</dbReference>
<protein>
    <submittedName>
        <fullName evidence="6">ABC transporter ATP-binding protein</fullName>
    </submittedName>
</protein>
<dbReference type="InterPro" id="IPR027417">
    <property type="entry name" value="P-loop_NTPase"/>
</dbReference>
<keyword evidence="3" id="KW-0547">Nucleotide-binding</keyword>
<evidence type="ECO:0000256" key="4">
    <source>
        <dbReference type="ARBA" id="ARBA00022840"/>
    </source>
</evidence>
<dbReference type="Pfam" id="PF00005">
    <property type="entry name" value="ABC_tran"/>
    <property type="match status" value="1"/>
</dbReference>
<dbReference type="Gene3D" id="2.70.50.60">
    <property type="entry name" value="abc- transporter (atp binding component) like domain"/>
    <property type="match status" value="1"/>
</dbReference>
<dbReference type="CDD" id="cd10147">
    <property type="entry name" value="Wzt_C-like"/>
    <property type="match status" value="1"/>
</dbReference>
<dbReference type="InterPro" id="IPR029439">
    <property type="entry name" value="Wzt_C"/>
</dbReference>
<dbReference type="GO" id="GO:0140359">
    <property type="term" value="F:ABC-type transporter activity"/>
    <property type="evidence" value="ECO:0007669"/>
    <property type="project" value="InterPro"/>
</dbReference>
<dbReference type="AlphaFoldDB" id="A0A4Y9TA46"/>
<evidence type="ECO:0000313" key="6">
    <source>
        <dbReference type="EMBL" id="TFW40991.1"/>
    </source>
</evidence>
<dbReference type="PROSITE" id="PS00211">
    <property type="entry name" value="ABC_TRANSPORTER_1"/>
    <property type="match status" value="1"/>
</dbReference>
<dbReference type="Gene3D" id="3.40.50.300">
    <property type="entry name" value="P-loop containing nucleotide triphosphate hydrolases"/>
    <property type="match status" value="1"/>
</dbReference>
<dbReference type="GO" id="GO:0016020">
    <property type="term" value="C:membrane"/>
    <property type="evidence" value="ECO:0007669"/>
    <property type="project" value="InterPro"/>
</dbReference>
<evidence type="ECO:0000256" key="2">
    <source>
        <dbReference type="ARBA" id="ARBA00022448"/>
    </source>
</evidence>
<dbReference type="GO" id="GO:0016887">
    <property type="term" value="F:ATP hydrolysis activity"/>
    <property type="evidence" value="ECO:0007669"/>
    <property type="project" value="InterPro"/>
</dbReference>
<dbReference type="Pfam" id="PF14524">
    <property type="entry name" value="Wzt_C"/>
    <property type="match status" value="1"/>
</dbReference>
<evidence type="ECO:0000313" key="7">
    <source>
        <dbReference type="Proteomes" id="UP000297322"/>
    </source>
</evidence>
<keyword evidence="2" id="KW-0813">Transport</keyword>
<keyword evidence="4 6" id="KW-0067">ATP-binding</keyword>
<dbReference type="RefSeq" id="WP_017526943.1">
    <property type="nucleotide sequence ID" value="NZ_SPVI01000016.1"/>
</dbReference>
<feature type="domain" description="ABC transporter" evidence="5">
    <location>
        <begin position="35"/>
        <end position="256"/>
    </location>
</feature>
<evidence type="ECO:0000256" key="1">
    <source>
        <dbReference type="ARBA" id="ARBA00005417"/>
    </source>
</evidence>
<dbReference type="SMART" id="SM00382">
    <property type="entry name" value="AAA"/>
    <property type="match status" value="1"/>
</dbReference>
<sequence length="461" mass="50545">MSSEVAIKVENLSKCYHIYDQPRDRLRQFVLPPVQRTLGMRSRQYYREFWALRGVNFEVKKGETVGIVGRNGSGKSTLLQMICGTLNPTDGSIQTQGRVAALLELGAGFNPEFTGRENVYLNAAILGLSKEETDQRFDDIAAFAEIGTFIEQPIRSYSSGMIVRLAFAVAINVDPDILIVDEALSVGDELFQRKCFSRIETIRSSGATILFVSHSASTVVGLCDRAILLDSGELLAVGEPKRIVGSYQKLLYAPAATREELREAMRANRHDPIGAEQEGDAPVVTGSACVSESADADQESFDPEFVPQSTIVFESRGATIGDTRIFTPEGVQVNGLVRGRTYLFRYDVSFDQLVTNVRFGMSIRSSSGMPLGGGLSASRPTDAILVVEPGTRISVEYSFKCHLNPGVFFLNAGVFGCDDSKEEMVLHRKVDVVAFRVLPVVDNRATELIDFGFECSVEMNA</sequence>
<proteinExistence type="inferred from homology"/>
<evidence type="ECO:0000256" key="3">
    <source>
        <dbReference type="ARBA" id="ARBA00022741"/>
    </source>
</evidence>
<dbReference type="PROSITE" id="PS50893">
    <property type="entry name" value="ABC_TRANSPORTER_2"/>
    <property type="match status" value="1"/>
</dbReference>